<comment type="caution">
    <text evidence="6">The sequence shown here is derived from an EMBL/GenBank/DDBJ whole genome shotgun (WGS) entry which is preliminary data.</text>
</comment>
<dbReference type="Pfam" id="PF00393">
    <property type="entry name" value="6PGD"/>
    <property type="match status" value="1"/>
</dbReference>
<keyword evidence="4" id="KW-0311">Gluconate utilization</keyword>
<evidence type="ECO:0000256" key="2">
    <source>
        <dbReference type="ARBA" id="ARBA00008419"/>
    </source>
</evidence>
<dbReference type="InterPro" id="IPR008927">
    <property type="entry name" value="6-PGluconate_DH-like_C_sf"/>
</dbReference>
<dbReference type="Gene3D" id="3.40.50.720">
    <property type="entry name" value="NAD(P)-binding Rossmann-like Domain"/>
    <property type="match status" value="1"/>
</dbReference>
<comment type="pathway">
    <text evidence="1">Carbohydrate degradation; pentose phosphate pathway.</text>
</comment>
<evidence type="ECO:0000256" key="3">
    <source>
        <dbReference type="ARBA" id="ARBA00023002"/>
    </source>
</evidence>
<dbReference type="InterPro" id="IPR002204">
    <property type="entry name" value="3-OH-isobutyrate_DH-rel_CS"/>
</dbReference>
<dbReference type="PANTHER" id="PTHR11811">
    <property type="entry name" value="6-PHOSPHOGLUCONATE DEHYDROGENASE"/>
    <property type="match status" value="1"/>
</dbReference>
<dbReference type="Gene3D" id="1.10.1040.10">
    <property type="entry name" value="N-(1-d-carboxylethyl)-l-norvaline Dehydrogenase, domain 2"/>
    <property type="match status" value="1"/>
</dbReference>
<dbReference type="Proteomes" id="UP000246278">
    <property type="component" value="Unassembled WGS sequence"/>
</dbReference>
<evidence type="ECO:0000259" key="5">
    <source>
        <dbReference type="SMART" id="SM01350"/>
    </source>
</evidence>
<organism evidence="6 7">
    <name type="scientific">Prosthecochloris marina</name>
    <dbReference type="NCBI Taxonomy" id="2017681"/>
    <lineage>
        <taxon>Bacteria</taxon>
        <taxon>Pseudomonadati</taxon>
        <taxon>Chlorobiota</taxon>
        <taxon>Chlorobiia</taxon>
        <taxon>Chlorobiales</taxon>
        <taxon>Chlorobiaceae</taxon>
        <taxon>Prosthecochloris</taxon>
    </lineage>
</organism>
<dbReference type="PRINTS" id="PR00076">
    <property type="entry name" value="6PGDHDRGNASE"/>
</dbReference>
<dbReference type="GO" id="GO:0019521">
    <property type="term" value="P:D-gluconate metabolic process"/>
    <property type="evidence" value="ECO:0007669"/>
    <property type="project" value="UniProtKB-KW"/>
</dbReference>
<dbReference type="InterPro" id="IPR036291">
    <property type="entry name" value="NAD(P)-bd_dom_sf"/>
</dbReference>
<protein>
    <submittedName>
        <fullName evidence="6">6-phosphogluconate dehydrogenase (Decarboxylating)</fullName>
    </submittedName>
</protein>
<dbReference type="NCBIfam" id="TIGR00872">
    <property type="entry name" value="gnd_rel"/>
    <property type="match status" value="1"/>
</dbReference>
<dbReference type="InterPro" id="IPR006115">
    <property type="entry name" value="6PGDH_NADP-bd"/>
</dbReference>
<evidence type="ECO:0000256" key="4">
    <source>
        <dbReference type="ARBA" id="ARBA00023064"/>
    </source>
</evidence>
<dbReference type="SMART" id="SM01350">
    <property type="entry name" value="6PGD"/>
    <property type="match status" value="1"/>
</dbReference>
<evidence type="ECO:0000313" key="6">
    <source>
        <dbReference type="EMBL" id="PWW82272.1"/>
    </source>
</evidence>
<accession>A0A317T6F8</accession>
<name>A0A317T6F8_9CHLB</name>
<dbReference type="NCBIfam" id="NF007161">
    <property type="entry name" value="PRK09599.1"/>
    <property type="match status" value="1"/>
</dbReference>
<dbReference type="SUPFAM" id="SSF51735">
    <property type="entry name" value="NAD(P)-binding Rossmann-fold domains"/>
    <property type="match status" value="1"/>
</dbReference>
<dbReference type="EMBL" id="PDNZ01000003">
    <property type="protein sequence ID" value="PWW82272.1"/>
    <property type="molecule type" value="Genomic_DNA"/>
</dbReference>
<dbReference type="SUPFAM" id="SSF48179">
    <property type="entry name" value="6-phosphogluconate dehydrogenase C-terminal domain-like"/>
    <property type="match status" value="1"/>
</dbReference>
<dbReference type="InterPro" id="IPR004849">
    <property type="entry name" value="6DGDH_YqeC"/>
</dbReference>
<dbReference type="RefSeq" id="WP_110022746.1">
    <property type="nucleotide sequence ID" value="NZ_PDNZ01000003.1"/>
</dbReference>
<gene>
    <name evidence="6" type="primary">gnd</name>
    <name evidence="6" type="ORF">CR164_04480</name>
</gene>
<dbReference type="Pfam" id="PF03446">
    <property type="entry name" value="NAD_binding_2"/>
    <property type="match status" value="1"/>
</dbReference>
<keyword evidence="3" id="KW-0560">Oxidoreductase</keyword>
<proteinExistence type="inferred from homology"/>
<dbReference type="GO" id="GO:0006098">
    <property type="term" value="P:pentose-phosphate shunt"/>
    <property type="evidence" value="ECO:0007669"/>
    <property type="project" value="InterPro"/>
</dbReference>
<dbReference type="GO" id="GO:0016054">
    <property type="term" value="P:organic acid catabolic process"/>
    <property type="evidence" value="ECO:0007669"/>
    <property type="project" value="UniProtKB-ARBA"/>
</dbReference>
<comment type="similarity">
    <text evidence="2">Belongs to the 6-phosphogluconate dehydrogenase family.</text>
</comment>
<evidence type="ECO:0000313" key="7">
    <source>
        <dbReference type="Proteomes" id="UP000246278"/>
    </source>
</evidence>
<feature type="domain" description="6-phosphogluconate dehydrogenase C-terminal" evidence="5">
    <location>
        <begin position="167"/>
        <end position="300"/>
    </location>
</feature>
<dbReference type="InterPro" id="IPR006183">
    <property type="entry name" value="Pgluconate_DH"/>
</dbReference>
<dbReference type="InterPro" id="IPR013328">
    <property type="entry name" value="6PGD_dom2"/>
</dbReference>
<dbReference type="InterPro" id="IPR006114">
    <property type="entry name" value="6PGDH_C"/>
</dbReference>
<dbReference type="GO" id="GO:0050661">
    <property type="term" value="F:NADP binding"/>
    <property type="evidence" value="ECO:0007669"/>
    <property type="project" value="InterPro"/>
</dbReference>
<keyword evidence="7" id="KW-1185">Reference proteome</keyword>
<sequence length="300" mass="32514">MKLGFVGLGKMGENMVENILAHRHEVVVYDLSEEAVEKLAGKGASPAESLEKMVAQLAVPRVCWLMVPSGEPVDRTLDSLLPLLEDGDVVIDGGNSSYHDTVRRSKTLAERGISFMDVGTSGGLEGARNGACMMVGGDREVFLSLVPLFRDMCVSGGYGYMGESGAGHFAKMVHNGIEYGMMQAIGEGFDVLQNSGFVFDHQEVARVWANGSVIRGWLMDLVARAFEKDGELGYLSGEIADSGEGKWMVETALEKGVAIPVIADALFRRYRSRSKDNFSDKVVAALRHEFGGHGFTPKEK</sequence>
<evidence type="ECO:0000256" key="1">
    <source>
        <dbReference type="ARBA" id="ARBA00004959"/>
    </source>
</evidence>
<reference evidence="7" key="1">
    <citation type="submission" date="2017-10" db="EMBL/GenBank/DDBJ databases">
        <authorList>
            <person name="Gaisin V.A."/>
            <person name="Rysina M.S."/>
            <person name="Grouzdev D.S."/>
        </authorList>
    </citation>
    <scope>NUCLEOTIDE SEQUENCE [LARGE SCALE GENOMIC DNA]</scope>
    <source>
        <strain evidence="7">V1</strain>
    </source>
</reference>
<dbReference type="GO" id="GO:0004616">
    <property type="term" value="F:phosphogluconate dehydrogenase (decarboxylating) activity"/>
    <property type="evidence" value="ECO:0007669"/>
    <property type="project" value="InterPro"/>
</dbReference>
<dbReference type="OrthoDB" id="9804542at2"/>
<dbReference type="PROSITE" id="PS00895">
    <property type="entry name" value="3_HYDROXYISOBUT_DH"/>
    <property type="match status" value="1"/>
</dbReference>
<dbReference type="AlphaFoldDB" id="A0A317T6F8"/>